<keyword evidence="2" id="KW-1185">Reference proteome</keyword>
<proteinExistence type="predicted"/>
<dbReference type="RefSeq" id="WP_284921121.1">
    <property type="nucleotide sequence ID" value="NZ_CP126980.1"/>
</dbReference>
<evidence type="ECO:0000313" key="1">
    <source>
        <dbReference type="EMBL" id="WIM99683.1"/>
    </source>
</evidence>
<evidence type="ECO:0008006" key="3">
    <source>
        <dbReference type="Google" id="ProtNLM"/>
    </source>
</evidence>
<organism evidence="1 2">
    <name type="scientific">Actinoplanes oblitus</name>
    <dbReference type="NCBI Taxonomy" id="3040509"/>
    <lineage>
        <taxon>Bacteria</taxon>
        <taxon>Bacillati</taxon>
        <taxon>Actinomycetota</taxon>
        <taxon>Actinomycetes</taxon>
        <taxon>Micromonosporales</taxon>
        <taxon>Micromonosporaceae</taxon>
        <taxon>Actinoplanes</taxon>
    </lineage>
</organism>
<dbReference type="EMBL" id="CP126980">
    <property type="protein sequence ID" value="WIM99683.1"/>
    <property type="molecule type" value="Genomic_DNA"/>
</dbReference>
<name>A0ABY8WPW4_9ACTN</name>
<accession>A0ABY8WPW4</accession>
<sequence length="151" mass="16827">MLTARRTSMWRGRYEIASDGRVVAVWDPSWWRAGGDFDIDGRHFQVRANGWGTRYRMLDQTGQEVAVVERAGRKHWSVLAGGRTYEFRRASFFGGRQELLVGGMPAGHLRRTSAWTGEIEADLPGLPLPLQVFVVGAQIAIWQAQQAAAGA</sequence>
<evidence type="ECO:0000313" key="2">
    <source>
        <dbReference type="Proteomes" id="UP001240150"/>
    </source>
</evidence>
<dbReference type="Proteomes" id="UP001240150">
    <property type="component" value="Chromosome"/>
</dbReference>
<protein>
    <recommendedName>
        <fullName evidence="3">DUF1850 domain-containing protein</fullName>
    </recommendedName>
</protein>
<reference evidence="1 2" key="1">
    <citation type="submission" date="2023-06" db="EMBL/GenBank/DDBJ databases">
        <authorList>
            <person name="Yushchuk O."/>
            <person name="Binda E."/>
            <person name="Ruckert-Reed C."/>
            <person name="Fedorenko V."/>
            <person name="Kalinowski J."/>
            <person name="Marinelli F."/>
        </authorList>
    </citation>
    <scope>NUCLEOTIDE SEQUENCE [LARGE SCALE GENOMIC DNA]</scope>
    <source>
        <strain evidence="1 2">NRRL 3884</strain>
    </source>
</reference>
<gene>
    <name evidence="1" type="ORF">ACTOB_003343</name>
</gene>